<feature type="chain" id="PRO_5027093482" evidence="1">
    <location>
        <begin position="24"/>
        <end position="68"/>
    </location>
</feature>
<dbReference type="EMBL" id="GIIL01008029">
    <property type="protein sequence ID" value="NOV51755.1"/>
    <property type="molecule type" value="Transcribed_RNA"/>
</dbReference>
<sequence>MSFNVDLIPFHLCLVLCAPTVCCRSVDILQSRCDLISLVLSIFFRRNPVDLLPSWSSSPLCLMSCKAK</sequence>
<reference evidence="2" key="1">
    <citation type="submission" date="2020-03" db="EMBL/GenBank/DDBJ databases">
        <title>Transcriptomic Profiling of the Digestive Tract of the Rat Flea, Xenopsylla cheopis, Following Blood Feeding and Infection with Yersinia pestis.</title>
        <authorList>
            <person name="Bland D.M."/>
            <person name="Martens C.A."/>
            <person name="Virtaneva K."/>
            <person name="Kanakabandi K."/>
            <person name="Long D."/>
            <person name="Rosenke R."/>
            <person name="Saturday G.A."/>
            <person name="Hoyt F.H."/>
            <person name="Bruno D.P."/>
            <person name="Ribeiro J.M.C."/>
            <person name="Hinnebusch J."/>
        </authorList>
    </citation>
    <scope>NUCLEOTIDE SEQUENCE</scope>
</reference>
<accession>A0A6M2DZG0</accession>
<feature type="signal peptide" evidence="1">
    <location>
        <begin position="1"/>
        <end position="23"/>
    </location>
</feature>
<name>A0A6M2DZG0_XENCH</name>
<proteinExistence type="predicted"/>
<evidence type="ECO:0000313" key="2">
    <source>
        <dbReference type="EMBL" id="NOV51755.1"/>
    </source>
</evidence>
<keyword evidence="1" id="KW-0732">Signal</keyword>
<protein>
    <submittedName>
        <fullName evidence="2">Putative secreted protein</fullName>
    </submittedName>
</protein>
<evidence type="ECO:0000256" key="1">
    <source>
        <dbReference type="SAM" id="SignalP"/>
    </source>
</evidence>
<dbReference type="AlphaFoldDB" id="A0A6M2DZG0"/>
<organism evidence="2">
    <name type="scientific">Xenopsylla cheopis</name>
    <name type="common">Oriental rat flea</name>
    <name type="synonym">Pulex cheopis</name>
    <dbReference type="NCBI Taxonomy" id="163159"/>
    <lineage>
        <taxon>Eukaryota</taxon>
        <taxon>Metazoa</taxon>
        <taxon>Ecdysozoa</taxon>
        <taxon>Arthropoda</taxon>
        <taxon>Hexapoda</taxon>
        <taxon>Insecta</taxon>
        <taxon>Pterygota</taxon>
        <taxon>Neoptera</taxon>
        <taxon>Endopterygota</taxon>
        <taxon>Siphonaptera</taxon>
        <taxon>Pulicidae</taxon>
        <taxon>Xenopsyllinae</taxon>
        <taxon>Xenopsylla</taxon>
    </lineage>
</organism>